<dbReference type="STRING" id="394193.SAMN04489732_102624"/>
<dbReference type="PANTHER" id="PTHR35010">
    <property type="entry name" value="BLL4672 PROTEIN-RELATED"/>
    <property type="match status" value="1"/>
</dbReference>
<dbReference type="AlphaFoldDB" id="A0A1H8TI98"/>
<dbReference type="EMBL" id="FOEF01000002">
    <property type="protein sequence ID" value="SEO90273.1"/>
    <property type="molecule type" value="Genomic_DNA"/>
</dbReference>
<sequence length="109" mass="11775">MARALRLNPTERAHMFALARPGPLPADLVADPSAADGGFRAWWGEHDVHQHTFGAKGFRHPVAGEFTLAYELRGVLDDADQFLTLYAAEPGADSAAAVRRLSEASFVDS</sequence>
<evidence type="ECO:0000313" key="3">
    <source>
        <dbReference type="Proteomes" id="UP000198582"/>
    </source>
</evidence>
<accession>A0A1H8TI98</accession>
<protein>
    <recommendedName>
        <fullName evidence="1">MmyB-like transcription regulator ligand binding domain-containing protein</fullName>
    </recommendedName>
</protein>
<dbReference type="Pfam" id="PF17765">
    <property type="entry name" value="MLTR_LBD"/>
    <property type="match status" value="1"/>
</dbReference>
<dbReference type="OrthoDB" id="4790304at2"/>
<name>A0A1H8TI98_9PSEU</name>
<gene>
    <name evidence="2" type="ORF">SAMN04489732_102624</name>
</gene>
<dbReference type="Proteomes" id="UP000198582">
    <property type="component" value="Unassembled WGS sequence"/>
</dbReference>
<dbReference type="InterPro" id="IPR041413">
    <property type="entry name" value="MLTR_LBD"/>
</dbReference>
<dbReference type="PANTHER" id="PTHR35010:SF2">
    <property type="entry name" value="BLL4672 PROTEIN"/>
    <property type="match status" value="1"/>
</dbReference>
<feature type="domain" description="MmyB-like transcription regulator ligand binding" evidence="1">
    <location>
        <begin position="26"/>
        <end position="101"/>
    </location>
</feature>
<reference evidence="2 3" key="1">
    <citation type="submission" date="2016-10" db="EMBL/GenBank/DDBJ databases">
        <authorList>
            <person name="de Groot N.N."/>
        </authorList>
    </citation>
    <scope>NUCLEOTIDE SEQUENCE [LARGE SCALE GENOMIC DNA]</scope>
    <source>
        <strain evidence="2 3">DSM 44993</strain>
    </source>
</reference>
<dbReference type="RefSeq" id="WP_143086147.1">
    <property type="nucleotide sequence ID" value="NZ_FOEF01000002.1"/>
</dbReference>
<proteinExistence type="predicted"/>
<evidence type="ECO:0000259" key="1">
    <source>
        <dbReference type="Pfam" id="PF17765"/>
    </source>
</evidence>
<dbReference type="Gene3D" id="3.30.450.180">
    <property type="match status" value="1"/>
</dbReference>
<keyword evidence="3" id="KW-1185">Reference proteome</keyword>
<evidence type="ECO:0000313" key="2">
    <source>
        <dbReference type="EMBL" id="SEO90273.1"/>
    </source>
</evidence>
<organism evidence="2 3">
    <name type="scientific">Amycolatopsis saalfeldensis</name>
    <dbReference type="NCBI Taxonomy" id="394193"/>
    <lineage>
        <taxon>Bacteria</taxon>
        <taxon>Bacillati</taxon>
        <taxon>Actinomycetota</taxon>
        <taxon>Actinomycetes</taxon>
        <taxon>Pseudonocardiales</taxon>
        <taxon>Pseudonocardiaceae</taxon>
        <taxon>Amycolatopsis</taxon>
    </lineage>
</organism>